<comment type="caution">
    <text evidence="1">The sequence shown here is derived from an EMBL/GenBank/DDBJ whole genome shotgun (WGS) entry which is preliminary data.</text>
</comment>
<proteinExistence type="predicted"/>
<evidence type="ECO:0000313" key="2">
    <source>
        <dbReference type="Proteomes" id="UP000325315"/>
    </source>
</evidence>
<dbReference type="AlphaFoldDB" id="A0A5B6WZ30"/>
<sequence length="109" mass="12252">MHQPQVLKRKMKSRSNKGYKQYKFSPLTWIFCRSLVLTSSLVDGRSSENVVNGILGETTPSTCENGSSMKETQQKGTELSFADMPNSNIPEQFSDSFVQWVNGGQMLCH</sequence>
<organism evidence="1 2">
    <name type="scientific">Gossypium australe</name>
    <dbReference type="NCBI Taxonomy" id="47621"/>
    <lineage>
        <taxon>Eukaryota</taxon>
        <taxon>Viridiplantae</taxon>
        <taxon>Streptophyta</taxon>
        <taxon>Embryophyta</taxon>
        <taxon>Tracheophyta</taxon>
        <taxon>Spermatophyta</taxon>
        <taxon>Magnoliopsida</taxon>
        <taxon>eudicotyledons</taxon>
        <taxon>Gunneridae</taxon>
        <taxon>Pentapetalae</taxon>
        <taxon>rosids</taxon>
        <taxon>malvids</taxon>
        <taxon>Malvales</taxon>
        <taxon>Malvaceae</taxon>
        <taxon>Malvoideae</taxon>
        <taxon>Gossypium</taxon>
    </lineage>
</organism>
<reference evidence="2" key="1">
    <citation type="journal article" date="2019" name="Plant Biotechnol. J.">
        <title>Genome sequencing of the Australian wild diploid species Gossypium australe highlights disease resistance and delayed gland morphogenesis.</title>
        <authorList>
            <person name="Cai Y."/>
            <person name="Cai X."/>
            <person name="Wang Q."/>
            <person name="Wang P."/>
            <person name="Zhang Y."/>
            <person name="Cai C."/>
            <person name="Xu Y."/>
            <person name="Wang K."/>
            <person name="Zhou Z."/>
            <person name="Wang C."/>
            <person name="Geng S."/>
            <person name="Li B."/>
            <person name="Dong Q."/>
            <person name="Hou Y."/>
            <person name="Wang H."/>
            <person name="Ai P."/>
            <person name="Liu Z."/>
            <person name="Yi F."/>
            <person name="Sun M."/>
            <person name="An G."/>
            <person name="Cheng J."/>
            <person name="Zhang Y."/>
            <person name="Shi Q."/>
            <person name="Xie Y."/>
            <person name="Shi X."/>
            <person name="Chang Y."/>
            <person name="Huang F."/>
            <person name="Chen Y."/>
            <person name="Hong S."/>
            <person name="Mi L."/>
            <person name="Sun Q."/>
            <person name="Zhang L."/>
            <person name="Zhou B."/>
            <person name="Peng R."/>
            <person name="Zhang X."/>
            <person name="Liu F."/>
        </authorList>
    </citation>
    <scope>NUCLEOTIDE SEQUENCE [LARGE SCALE GENOMIC DNA]</scope>
    <source>
        <strain evidence="2">cv. PA1801</strain>
    </source>
</reference>
<protein>
    <submittedName>
        <fullName evidence="1">Phosphoinositide phosphatase SAC3-like</fullName>
    </submittedName>
</protein>
<dbReference type="EMBL" id="SMMG02000001">
    <property type="protein sequence ID" value="KAA3486182.1"/>
    <property type="molecule type" value="Genomic_DNA"/>
</dbReference>
<accession>A0A5B6WZ30</accession>
<keyword evidence="2" id="KW-1185">Reference proteome</keyword>
<gene>
    <name evidence="1" type="ORF">EPI10_030127</name>
</gene>
<dbReference type="OrthoDB" id="405996at2759"/>
<name>A0A5B6WZ30_9ROSI</name>
<dbReference type="Proteomes" id="UP000325315">
    <property type="component" value="Unassembled WGS sequence"/>
</dbReference>
<evidence type="ECO:0000313" key="1">
    <source>
        <dbReference type="EMBL" id="KAA3486182.1"/>
    </source>
</evidence>